<evidence type="ECO:0000313" key="1">
    <source>
        <dbReference type="EMBL" id="KHL01603.1"/>
    </source>
</evidence>
<dbReference type="EMBL" id="JTDL01000140">
    <property type="protein sequence ID" value="KHL01603.1"/>
    <property type="molecule type" value="Genomic_DNA"/>
</dbReference>
<comment type="caution">
    <text evidence="1">The sequence shown here is derived from an EMBL/GenBank/DDBJ whole genome shotgun (WGS) entry which is preliminary data.</text>
</comment>
<protein>
    <submittedName>
        <fullName evidence="1">Uncharacterized protein</fullName>
    </submittedName>
</protein>
<reference evidence="1 2" key="1">
    <citation type="submission" date="2014-09" db="EMBL/GenBank/DDBJ databases">
        <title>Genome sequence of Sinomonas sp. MUSC 117.</title>
        <authorList>
            <person name="Lee L.-H."/>
        </authorList>
    </citation>
    <scope>NUCLEOTIDE SEQUENCE [LARGE SCALE GENOMIC DNA]</scope>
    <source>
        <strain evidence="1 2">MUSC 117</strain>
    </source>
</reference>
<sequence length="60" mass="6771">MGAISSTRIVKVRLGRVQPSGSWLYVWIDVEQRAVVYVGGTGRNQRRSECEHATHRTEVS</sequence>
<keyword evidence="2" id="KW-1185">Reference proteome</keyword>
<gene>
    <name evidence="1" type="ORF">LK10_15260</name>
</gene>
<dbReference type="AlphaFoldDB" id="A0A0B2AI51"/>
<organism evidence="1 2">
    <name type="scientific">Sinomonas humi</name>
    <dbReference type="NCBI Taxonomy" id="1338436"/>
    <lineage>
        <taxon>Bacteria</taxon>
        <taxon>Bacillati</taxon>
        <taxon>Actinomycetota</taxon>
        <taxon>Actinomycetes</taxon>
        <taxon>Micrococcales</taxon>
        <taxon>Micrococcaceae</taxon>
        <taxon>Sinomonas</taxon>
    </lineage>
</organism>
<name>A0A0B2AI51_9MICC</name>
<dbReference type="Proteomes" id="UP000030982">
    <property type="component" value="Unassembled WGS sequence"/>
</dbReference>
<dbReference type="RefSeq" id="WP_043125361.1">
    <property type="nucleotide sequence ID" value="NZ_JTDL01000140.1"/>
</dbReference>
<proteinExistence type="predicted"/>
<evidence type="ECO:0000313" key="2">
    <source>
        <dbReference type="Proteomes" id="UP000030982"/>
    </source>
</evidence>
<accession>A0A0B2AI51</accession>